<keyword evidence="6" id="KW-1185">Reference proteome</keyword>
<evidence type="ECO:0000256" key="2">
    <source>
        <dbReference type="PROSITE-ProRule" id="PRU01263"/>
    </source>
</evidence>
<gene>
    <name evidence="5" type="ORF">PAPOLLO_LOCUS11876</name>
</gene>
<accession>A0A8S3WZC1</accession>
<dbReference type="SMART" id="SM00868">
    <property type="entry name" value="zf-AD"/>
    <property type="match status" value="1"/>
</dbReference>
<dbReference type="OrthoDB" id="3437960at2759"/>
<feature type="domain" description="ZAD" evidence="4">
    <location>
        <begin position="3"/>
        <end position="75"/>
    </location>
</feature>
<dbReference type="Pfam" id="PF07776">
    <property type="entry name" value="zf-AD"/>
    <property type="match status" value="1"/>
</dbReference>
<organism evidence="5 6">
    <name type="scientific">Parnassius apollo</name>
    <name type="common">Apollo butterfly</name>
    <name type="synonym">Papilio apollo</name>
    <dbReference type="NCBI Taxonomy" id="110799"/>
    <lineage>
        <taxon>Eukaryota</taxon>
        <taxon>Metazoa</taxon>
        <taxon>Ecdysozoa</taxon>
        <taxon>Arthropoda</taxon>
        <taxon>Hexapoda</taxon>
        <taxon>Insecta</taxon>
        <taxon>Pterygota</taxon>
        <taxon>Neoptera</taxon>
        <taxon>Endopterygota</taxon>
        <taxon>Lepidoptera</taxon>
        <taxon>Glossata</taxon>
        <taxon>Ditrysia</taxon>
        <taxon>Papilionoidea</taxon>
        <taxon>Papilionidae</taxon>
        <taxon>Parnassiinae</taxon>
        <taxon>Parnassini</taxon>
        <taxon>Parnassius</taxon>
        <taxon>Parnassius</taxon>
    </lineage>
</organism>
<feature type="binding site" evidence="2">
    <location>
        <position position="5"/>
    </location>
    <ligand>
        <name>Zn(2+)</name>
        <dbReference type="ChEBI" id="CHEBI:29105"/>
    </ligand>
</feature>
<evidence type="ECO:0000313" key="6">
    <source>
        <dbReference type="Proteomes" id="UP000691718"/>
    </source>
</evidence>
<keyword evidence="2" id="KW-0862">Zinc</keyword>
<dbReference type="InterPro" id="IPR012934">
    <property type="entry name" value="Znf_AD"/>
</dbReference>
<feature type="binding site" evidence="2">
    <location>
        <position position="51"/>
    </location>
    <ligand>
        <name>Zn(2+)</name>
        <dbReference type="ChEBI" id="CHEBI:29105"/>
    </ligand>
</feature>
<dbReference type="GO" id="GO:0008270">
    <property type="term" value="F:zinc ion binding"/>
    <property type="evidence" value="ECO:0007669"/>
    <property type="project" value="UniProtKB-UniRule"/>
</dbReference>
<evidence type="ECO:0000259" key="4">
    <source>
        <dbReference type="PROSITE" id="PS51915"/>
    </source>
</evidence>
<dbReference type="PROSITE" id="PS51915">
    <property type="entry name" value="ZAD"/>
    <property type="match status" value="1"/>
</dbReference>
<dbReference type="GO" id="GO:0005634">
    <property type="term" value="C:nucleus"/>
    <property type="evidence" value="ECO:0007669"/>
    <property type="project" value="InterPro"/>
</dbReference>
<keyword evidence="1" id="KW-0863">Zinc-finger</keyword>
<dbReference type="PROSITE" id="PS00028">
    <property type="entry name" value="ZINC_FINGER_C2H2_1"/>
    <property type="match status" value="1"/>
</dbReference>
<keyword evidence="2" id="KW-0479">Metal-binding</keyword>
<dbReference type="EMBL" id="CAJQZP010000858">
    <property type="protein sequence ID" value="CAG4989915.1"/>
    <property type="molecule type" value="Genomic_DNA"/>
</dbReference>
<evidence type="ECO:0000259" key="3">
    <source>
        <dbReference type="PROSITE" id="PS50157"/>
    </source>
</evidence>
<feature type="domain" description="C2H2-type" evidence="3">
    <location>
        <begin position="268"/>
        <end position="295"/>
    </location>
</feature>
<dbReference type="PROSITE" id="PS50157">
    <property type="entry name" value="ZINC_FINGER_C2H2_2"/>
    <property type="match status" value="1"/>
</dbReference>
<feature type="binding site" evidence="2">
    <location>
        <position position="8"/>
    </location>
    <ligand>
        <name>Zn(2+)</name>
        <dbReference type="ChEBI" id="CHEBI:29105"/>
    </ligand>
</feature>
<name>A0A8S3WZC1_PARAO</name>
<comment type="caution">
    <text evidence="5">The sequence shown here is derived from an EMBL/GenBank/DDBJ whole genome shotgun (WGS) entry which is preliminary data.</text>
</comment>
<evidence type="ECO:0000256" key="1">
    <source>
        <dbReference type="PROSITE-ProRule" id="PRU00042"/>
    </source>
</evidence>
<sequence length="357" mass="39873">MDTICRLCCSTKFVNNHIFDEENALFLKMSLYLPIKVLKNDRLPQKICNKCSCKVNDLYQFCNEAIEAQARLRAILVASGVPLLESLNQAIKENSHALSSANFTVVHEQGTQTDCNESVDNSQDTVKIKEEKIDPKTFSPAVAVKTEKDLSDNDDYEVTNGIYSDDSDDISLLSLKEIKIKESDNDNTINGEVHENKRGRKRKGKLKDLEMLINSLPGTVINVRNTRNVNTEVNKEKEIKLEINESQTNVTRKSNRKIKKEEELQDSYQCCICFEKFIKKSEILQHYKSHANAAAESGPMPPPPPLPAAAAAAAAARRAPAALPALQEGLAHETSAASEPEKRFVCDLCPEGFVYMR</sequence>
<dbReference type="InterPro" id="IPR013087">
    <property type="entry name" value="Znf_C2H2_type"/>
</dbReference>
<reference evidence="5" key="1">
    <citation type="submission" date="2021-04" db="EMBL/GenBank/DDBJ databases">
        <authorList>
            <person name="Tunstrom K."/>
        </authorList>
    </citation>
    <scope>NUCLEOTIDE SEQUENCE</scope>
</reference>
<dbReference type="AlphaFoldDB" id="A0A8S3WZC1"/>
<proteinExistence type="predicted"/>
<dbReference type="Proteomes" id="UP000691718">
    <property type="component" value="Unassembled WGS sequence"/>
</dbReference>
<evidence type="ECO:0000313" key="5">
    <source>
        <dbReference type="EMBL" id="CAG4989915.1"/>
    </source>
</evidence>
<protein>
    <submittedName>
        <fullName evidence="5">(apollo) hypothetical protein</fullName>
    </submittedName>
</protein>
<feature type="binding site" evidence="2">
    <location>
        <position position="48"/>
    </location>
    <ligand>
        <name>Zn(2+)</name>
        <dbReference type="ChEBI" id="CHEBI:29105"/>
    </ligand>
</feature>